<evidence type="ECO:0000256" key="13">
    <source>
        <dbReference type="ARBA" id="ARBA00045875"/>
    </source>
</evidence>
<dbReference type="AlphaFoldDB" id="A0A401RRJ7"/>
<evidence type="ECO:0000256" key="2">
    <source>
        <dbReference type="ARBA" id="ARBA00010857"/>
    </source>
</evidence>
<dbReference type="GO" id="GO:0005634">
    <property type="term" value="C:nucleus"/>
    <property type="evidence" value="ECO:0007669"/>
    <property type="project" value="UniProtKB-SubCell"/>
</dbReference>
<evidence type="ECO:0000256" key="5">
    <source>
        <dbReference type="ARBA" id="ARBA00022771"/>
    </source>
</evidence>
<evidence type="ECO:0000256" key="14">
    <source>
        <dbReference type="PROSITE-ProRule" id="PRU00469"/>
    </source>
</evidence>
<evidence type="ECO:0000256" key="7">
    <source>
        <dbReference type="ARBA" id="ARBA00023015"/>
    </source>
</evidence>
<keyword evidence="10" id="KW-0539">Nucleus</keyword>
<dbReference type="InterPro" id="IPR000812">
    <property type="entry name" value="TFIIB"/>
</dbReference>
<dbReference type="GO" id="GO:0008270">
    <property type="term" value="F:zinc ion binding"/>
    <property type="evidence" value="ECO:0007669"/>
    <property type="project" value="UniProtKB-KW"/>
</dbReference>
<gene>
    <name evidence="18" type="ORF">chiPu_0019329</name>
</gene>
<dbReference type="Proteomes" id="UP000287033">
    <property type="component" value="Unassembled WGS sequence"/>
</dbReference>
<evidence type="ECO:0000256" key="15">
    <source>
        <dbReference type="SAM" id="MobiDB-lite"/>
    </source>
</evidence>
<keyword evidence="9" id="KW-0804">Transcription</keyword>
<dbReference type="OrthoDB" id="2121711at2759"/>
<comment type="function">
    <text evidence="13">General activator of RNA polymerase III transcription. Factor exclusively required for RNA polymerase III transcription of genes with promoter elements upstream of the initiation sites. Contributes to the regulation of gene expression; functions as activator in the absence of oxidative stress. Down-regulates expression of target genes in response to oxidative stress. Overexpression protects cells against apoptosis in response to oxidative stress.</text>
</comment>
<feature type="domain" description="TFIIB-type" evidence="17">
    <location>
        <begin position="21"/>
        <end position="54"/>
    </location>
</feature>
<dbReference type="Pfam" id="PF00382">
    <property type="entry name" value="TFIIB"/>
    <property type="match status" value="1"/>
</dbReference>
<dbReference type="EMBL" id="BEZZ01001934">
    <property type="protein sequence ID" value="GCC20762.1"/>
    <property type="molecule type" value="Genomic_DNA"/>
</dbReference>
<dbReference type="Gene3D" id="1.10.472.10">
    <property type="entry name" value="Cyclin-like"/>
    <property type="match status" value="2"/>
</dbReference>
<evidence type="ECO:0000313" key="19">
    <source>
        <dbReference type="Proteomes" id="UP000287033"/>
    </source>
</evidence>
<dbReference type="InterPro" id="IPR013137">
    <property type="entry name" value="Znf_TFIIB"/>
</dbReference>
<evidence type="ECO:0000259" key="17">
    <source>
        <dbReference type="PROSITE" id="PS51134"/>
    </source>
</evidence>
<sequence length="441" mass="49379">SLLALSQRLSLLSLSFGLQKMPGRCPECGSSEVVEDSHYSQDHLVCTECGFLLTEGLLTTTRSEETFSQAVRYSESTAEVKKPCRNQIQGQKRVHDLCRILRVRPVVEDTASELYLKAYEHQSFLHVTLEKKEALVGCCVHISCRQHNWPLTLSTICSLLHVEPTLFSTVYQHLLKELRLDIPTLSLLDLVKTHCDGFNLFQNSASIPSQFLENKDKVVERAMQLVELASETWLVTGRHPVPIITAAAYLAWQSLLPGHRLKCSLGKFCKLAGVRQPPPASQRVKEMLDILVTLASQLAWLVPQQLDAKTVVKYTDDILRHRTLLLRQTLSFASTENTNGHIDPSEGTETSGEAEAGNSSGEMVPSVVEHLGDVSRRKRTMPIFLPPCLKQRKWKKACPEAETTLHTEPTTGEEEISDSEIEQYLRTPEEVAAFKSARAIL</sequence>
<keyword evidence="4" id="KW-0677">Repeat</keyword>
<dbReference type="CDD" id="cd20555">
    <property type="entry name" value="CYCLIN_BRF2"/>
    <property type="match status" value="1"/>
</dbReference>
<protein>
    <recommendedName>
        <fullName evidence="11">Transcription factor IIIB 50 kDa subunit</fullName>
    </recommendedName>
    <alternativeName>
        <fullName evidence="12">B-related factor 2</fullName>
    </alternativeName>
</protein>
<keyword evidence="8" id="KW-0010">Activator</keyword>
<dbReference type="Pfam" id="PF21886">
    <property type="entry name" value="BRF2-like_C_cyclin_rpt"/>
    <property type="match status" value="1"/>
</dbReference>
<evidence type="ECO:0000256" key="10">
    <source>
        <dbReference type="ARBA" id="ARBA00023242"/>
    </source>
</evidence>
<dbReference type="PANTHER" id="PTHR11618:SF5">
    <property type="entry name" value="TRANSCRIPTION FACTOR IIIB 50 KDA SUBUNIT"/>
    <property type="match status" value="1"/>
</dbReference>
<evidence type="ECO:0000256" key="1">
    <source>
        <dbReference type="ARBA" id="ARBA00004123"/>
    </source>
</evidence>
<dbReference type="GO" id="GO:0070897">
    <property type="term" value="P:transcription preinitiation complex assembly"/>
    <property type="evidence" value="ECO:0007669"/>
    <property type="project" value="InterPro"/>
</dbReference>
<organism evidence="18 19">
    <name type="scientific">Chiloscyllium punctatum</name>
    <name type="common">Brownbanded bambooshark</name>
    <name type="synonym">Hemiscyllium punctatum</name>
    <dbReference type="NCBI Taxonomy" id="137246"/>
    <lineage>
        <taxon>Eukaryota</taxon>
        <taxon>Metazoa</taxon>
        <taxon>Chordata</taxon>
        <taxon>Craniata</taxon>
        <taxon>Vertebrata</taxon>
        <taxon>Chondrichthyes</taxon>
        <taxon>Elasmobranchii</taxon>
        <taxon>Galeomorphii</taxon>
        <taxon>Galeoidea</taxon>
        <taxon>Orectolobiformes</taxon>
        <taxon>Hemiscylliidae</taxon>
        <taxon>Chiloscyllium</taxon>
    </lineage>
</organism>
<keyword evidence="5 14" id="KW-0863">Zinc-finger</keyword>
<feature type="chain" id="PRO_5019098101" description="Transcription factor IIIB 50 kDa subunit" evidence="16">
    <location>
        <begin position="18"/>
        <end position="441"/>
    </location>
</feature>
<feature type="compositionally biased region" description="Low complexity" evidence="15">
    <location>
        <begin position="345"/>
        <end position="357"/>
    </location>
</feature>
<dbReference type="PROSITE" id="PS51134">
    <property type="entry name" value="ZF_TFIIB"/>
    <property type="match status" value="1"/>
</dbReference>
<evidence type="ECO:0000256" key="11">
    <source>
        <dbReference type="ARBA" id="ARBA00039848"/>
    </source>
</evidence>
<dbReference type="Gene3D" id="2.20.25.10">
    <property type="match status" value="1"/>
</dbReference>
<feature type="signal peptide" evidence="16">
    <location>
        <begin position="1"/>
        <end position="17"/>
    </location>
</feature>
<dbReference type="FunFam" id="2.20.25.10:FF:000014">
    <property type="entry name" value="Transcription factor IIIB 50 kDa subunit"/>
    <property type="match status" value="1"/>
</dbReference>
<evidence type="ECO:0000256" key="8">
    <source>
        <dbReference type="ARBA" id="ARBA00023159"/>
    </source>
</evidence>
<feature type="non-terminal residue" evidence="18">
    <location>
        <position position="1"/>
    </location>
</feature>
<evidence type="ECO:0000256" key="3">
    <source>
        <dbReference type="ARBA" id="ARBA00022723"/>
    </source>
</evidence>
<dbReference type="OMA" id="DLPHPAY"/>
<keyword evidence="19" id="KW-1185">Reference proteome</keyword>
<evidence type="ECO:0000256" key="16">
    <source>
        <dbReference type="SAM" id="SignalP"/>
    </source>
</evidence>
<feature type="region of interest" description="Disordered" evidence="15">
    <location>
        <begin position="336"/>
        <end position="362"/>
    </location>
</feature>
<dbReference type="SUPFAM" id="SSF57783">
    <property type="entry name" value="Zinc beta-ribbon"/>
    <property type="match status" value="1"/>
</dbReference>
<evidence type="ECO:0000256" key="9">
    <source>
        <dbReference type="ARBA" id="ARBA00023163"/>
    </source>
</evidence>
<reference evidence="18 19" key="1">
    <citation type="journal article" date="2018" name="Nat. Ecol. Evol.">
        <title>Shark genomes provide insights into elasmobranch evolution and the origin of vertebrates.</title>
        <authorList>
            <person name="Hara Y"/>
            <person name="Yamaguchi K"/>
            <person name="Onimaru K"/>
            <person name="Kadota M"/>
            <person name="Koyanagi M"/>
            <person name="Keeley SD"/>
            <person name="Tatsumi K"/>
            <person name="Tanaka K"/>
            <person name="Motone F"/>
            <person name="Kageyama Y"/>
            <person name="Nozu R"/>
            <person name="Adachi N"/>
            <person name="Nishimura O"/>
            <person name="Nakagawa R"/>
            <person name="Tanegashima C"/>
            <person name="Kiyatake I"/>
            <person name="Matsumoto R"/>
            <person name="Murakumo K"/>
            <person name="Nishida K"/>
            <person name="Terakita A"/>
            <person name="Kuratani S"/>
            <person name="Sato K"/>
            <person name="Hyodo S Kuraku.S."/>
        </authorList>
    </citation>
    <scope>NUCLEOTIDE SEQUENCE [LARGE SCALE GENOMIC DNA]</scope>
</reference>
<evidence type="ECO:0000256" key="4">
    <source>
        <dbReference type="ARBA" id="ARBA00022737"/>
    </source>
</evidence>
<dbReference type="InterPro" id="IPR013150">
    <property type="entry name" value="TFIIB_cyclin"/>
</dbReference>
<dbReference type="GO" id="GO:0097550">
    <property type="term" value="C:transcription preinitiation complex"/>
    <property type="evidence" value="ECO:0007669"/>
    <property type="project" value="TreeGrafter"/>
</dbReference>
<comment type="subcellular location">
    <subcellularLocation>
        <location evidence="1">Nucleus</location>
    </subcellularLocation>
</comment>
<evidence type="ECO:0000256" key="12">
    <source>
        <dbReference type="ARBA" id="ARBA00042630"/>
    </source>
</evidence>
<name>A0A401RRJ7_CHIPU</name>
<evidence type="ECO:0000256" key="6">
    <source>
        <dbReference type="ARBA" id="ARBA00022833"/>
    </source>
</evidence>
<dbReference type="PANTHER" id="PTHR11618">
    <property type="entry name" value="TRANSCRIPTION INITIATION FACTOR IIB-RELATED"/>
    <property type="match status" value="1"/>
</dbReference>
<comment type="caution">
    <text evidence="18">The sequence shown here is derived from an EMBL/GenBank/DDBJ whole genome shotgun (WGS) entry which is preliminary data.</text>
</comment>
<dbReference type="InterPro" id="IPR054078">
    <property type="entry name" value="BRF2-like_C"/>
</dbReference>
<accession>A0A401RRJ7</accession>
<evidence type="ECO:0000313" key="18">
    <source>
        <dbReference type="EMBL" id="GCC20762.1"/>
    </source>
</evidence>
<keyword evidence="7" id="KW-0805">Transcription regulation</keyword>
<keyword evidence="6" id="KW-0862">Zinc</keyword>
<dbReference type="InterPro" id="IPR036915">
    <property type="entry name" value="Cyclin-like_sf"/>
</dbReference>
<comment type="similarity">
    <text evidence="2">Belongs to the TFIIB family.</text>
</comment>
<keyword evidence="16" id="KW-0732">Signal</keyword>
<dbReference type="STRING" id="137246.A0A401RRJ7"/>
<dbReference type="SUPFAM" id="SSF47954">
    <property type="entry name" value="Cyclin-like"/>
    <property type="match status" value="2"/>
</dbReference>
<dbReference type="GO" id="GO:0017025">
    <property type="term" value="F:TBP-class protein binding"/>
    <property type="evidence" value="ECO:0007669"/>
    <property type="project" value="InterPro"/>
</dbReference>
<keyword evidence="3" id="KW-0479">Metal-binding</keyword>
<proteinExistence type="inferred from homology"/>